<keyword evidence="16" id="KW-0865">Zymogen</keyword>
<dbReference type="GO" id="GO:0006508">
    <property type="term" value="P:proteolysis"/>
    <property type="evidence" value="ECO:0000318"/>
    <property type="project" value="GO_Central"/>
</dbReference>
<feature type="domain" description="Peptidase M28" evidence="21">
    <location>
        <begin position="240"/>
        <end position="427"/>
    </location>
</feature>
<comment type="subcellular location">
    <subcellularLocation>
        <location evidence="1">Endoplasmic reticulum</location>
    </subcellularLocation>
    <subcellularLocation>
        <location evidence="3">Golgi apparatus</location>
    </subcellularLocation>
    <subcellularLocation>
        <location evidence="2">Lysosome</location>
    </subcellularLocation>
    <subcellularLocation>
        <location evidence="4">Secreted</location>
    </subcellularLocation>
</comment>
<evidence type="ECO:0000256" key="17">
    <source>
        <dbReference type="ARBA" id="ARBA00023180"/>
    </source>
</evidence>
<evidence type="ECO:0000256" key="2">
    <source>
        <dbReference type="ARBA" id="ARBA00004371"/>
    </source>
</evidence>
<dbReference type="GO" id="GO:0005783">
    <property type="term" value="C:endoplasmic reticulum"/>
    <property type="evidence" value="ECO:0007669"/>
    <property type="project" value="UniProtKB-SubCell"/>
</dbReference>
<dbReference type="PANTHER" id="PTHR12053:SF3">
    <property type="entry name" value="CARBOXYPEPTIDASE Q"/>
    <property type="match status" value="1"/>
</dbReference>
<evidence type="ECO:0000256" key="13">
    <source>
        <dbReference type="ARBA" id="ARBA00022833"/>
    </source>
</evidence>
<evidence type="ECO:0000256" key="15">
    <source>
        <dbReference type="ARBA" id="ARBA00023049"/>
    </source>
</evidence>
<dbReference type="CDD" id="cd03883">
    <property type="entry name" value="M28_Pgcp_like"/>
    <property type="match status" value="1"/>
</dbReference>
<keyword evidence="23" id="KW-1185">Reference proteome</keyword>
<keyword evidence="11" id="KW-0378">Hydrolase</keyword>
<dbReference type="InterPro" id="IPR007484">
    <property type="entry name" value="Peptidase_M28"/>
</dbReference>
<dbReference type="HOGENOM" id="CLU_033697_1_1_1"/>
<evidence type="ECO:0000256" key="10">
    <source>
        <dbReference type="ARBA" id="ARBA00022729"/>
    </source>
</evidence>
<dbReference type="EMBL" id="CT868063">
    <property type="protein sequence ID" value="CAK68750.1"/>
    <property type="molecule type" value="Genomic_DNA"/>
</dbReference>
<evidence type="ECO:0000256" key="3">
    <source>
        <dbReference type="ARBA" id="ARBA00004555"/>
    </source>
</evidence>
<dbReference type="GeneID" id="5021932"/>
<name>A0CD83_PARTE</name>
<dbReference type="GO" id="GO:0005615">
    <property type="term" value="C:extracellular space"/>
    <property type="evidence" value="ECO:0000318"/>
    <property type="project" value="GO_Central"/>
</dbReference>
<comment type="subunit">
    <text evidence="19">Homodimer. The monomeric form is inactive while the homodimer is active.</text>
</comment>
<evidence type="ECO:0000256" key="19">
    <source>
        <dbReference type="ARBA" id="ARBA00025833"/>
    </source>
</evidence>
<proteinExistence type="predicted"/>
<dbReference type="KEGG" id="ptm:GSPATT00006961001"/>
<dbReference type="Proteomes" id="UP000000600">
    <property type="component" value="Unassembled WGS sequence"/>
</dbReference>
<keyword evidence="15" id="KW-0482">Metalloprotease</keyword>
<evidence type="ECO:0000256" key="12">
    <source>
        <dbReference type="ARBA" id="ARBA00022824"/>
    </source>
</evidence>
<dbReference type="InterPro" id="IPR039866">
    <property type="entry name" value="CPQ"/>
</dbReference>
<accession>A0CD83</accession>
<evidence type="ECO:0000256" key="7">
    <source>
        <dbReference type="ARBA" id="ARBA00022645"/>
    </source>
</evidence>
<keyword evidence="18" id="KW-0458">Lysosome</keyword>
<keyword evidence="13" id="KW-0862">Zinc</keyword>
<dbReference type="GO" id="GO:0005764">
    <property type="term" value="C:lysosome"/>
    <property type="evidence" value="ECO:0007669"/>
    <property type="project" value="UniProtKB-SubCell"/>
</dbReference>
<dbReference type="Pfam" id="PF04389">
    <property type="entry name" value="Peptidase_M28"/>
    <property type="match status" value="1"/>
</dbReference>
<keyword evidence="6" id="KW-0964">Secreted</keyword>
<evidence type="ECO:0000256" key="11">
    <source>
        <dbReference type="ARBA" id="ARBA00022801"/>
    </source>
</evidence>
<dbReference type="AlphaFoldDB" id="A0CD83"/>
<organism evidence="22 23">
    <name type="scientific">Paramecium tetraurelia</name>
    <dbReference type="NCBI Taxonomy" id="5888"/>
    <lineage>
        <taxon>Eukaryota</taxon>
        <taxon>Sar</taxon>
        <taxon>Alveolata</taxon>
        <taxon>Ciliophora</taxon>
        <taxon>Intramacronucleata</taxon>
        <taxon>Oligohymenophorea</taxon>
        <taxon>Peniculida</taxon>
        <taxon>Parameciidae</taxon>
        <taxon>Paramecium</taxon>
    </lineage>
</organism>
<keyword evidence="17" id="KW-0325">Glycoprotein</keyword>
<dbReference type="eggNOG" id="KOG2195">
    <property type="taxonomic scope" value="Eukaryota"/>
</dbReference>
<evidence type="ECO:0000256" key="18">
    <source>
        <dbReference type="ARBA" id="ARBA00023228"/>
    </source>
</evidence>
<evidence type="ECO:0000256" key="8">
    <source>
        <dbReference type="ARBA" id="ARBA00022670"/>
    </source>
</evidence>
<sequence length="444" mass="49948">MTIAYCTNDAIKKNVDNIRQAINSGPNKHQAYDKLAYIVDTFGPRMWAQPSMALAVDYLYNQIRNWDATKSGLVEVRLEELDEISTWVRESEQLILKSPRKRPQKLGMIGLGNIKDGEVVVVRNWSELDEKGKANKIQGKIVCYNVAWTTYDDLKFYRQQGPDRASAYGAIAVLLRSVASFSIYSPHTGNVRYSGTFTKIPAAAITVEDAEMLQRMQDRGQKITVDLELNNKMMPSKSHNIIAEIKGSKYPDQIILMGGHFDSWDTGSQTGAMDDGAGTLVTLEALKVVADLGIQPLRTLRWIAWSGEEMGLPNNGNQHYAKYHGDEDHVVALENDVGQLTAIGFGFSGKLQTSRMVRQLIMNYIPELSVLLMLDLELYKTLGDKGVPLMRNIYKDPNDDYYFKYHHSAGDTMNILNPDEMDSNVFAISSMMYIIADNPERLPK</sequence>
<gene>
    <name evidence="22" type="ORF">GSPATT00006961001</name>
</gene>
<keyword evidence="10" id="KW-0732">Signal</keyword>
<dbReference type="STRING" id="5888.A0CD83"/>
<keyword evidence="14" id="KW-0333">Golgi apparatus</keyword>
<evidence type="ECO:0000256" key="20">
    <source>
        <dbReference type="ARBA" id="ARBA00033328"/>
    </source>
</evidence>
<dbReference type="RefSeq" id="XP_001436147.1">
    <property type="nucleotide sequence ID" value="XM_001436110.2"/>
</dbReference>
<keyword evidence="7" id="KW-0121">Carboxypeptidase</keyword>
<evidence type="ECO:0000256" key="14">
    <source>
        <dbReference type="ARBA" id="ARBA00023034"/>
    </source>
</evidence>
<keyword evidence="8" id="KW-0645">Protease</keyword>
<evidence type="ECO:0000256" key="1">
    <source>
        <dbReference type="ARBA" id="ARBA00004240"/>
    </source>
</evidence>
<evidence type="ECO:0000256" key="6">
    <source>
        <dbReference type="ARBA" id="ARBA00022525"/>
    </source>
</evidence>
<evidence type="ECO:0000256" key="4">
    <source>
        <dbReference type="ARBA" id="ARBA00004613"/>
    </source>
</evidence>
<evidence type="ECO:0000256" key="5">
    <source>
        <dbReference type="ARBA" id="ARBA00014116"/>
    </source>
</evidence>
<keyword evidence="12" id="KW-0256">Endoplasmic reticulum</keyword>
<dbReference type="OrthoDB" id="10013407at2759"/>
<evidence type="ECO:0000313" key="22">
    <source>
        <dbReference type="EMBL" id="CAK68750.1"/>
    </source>
</evidence>
<evidence type="ECO:0000256" key="9">
    <source>
        <dbReference type="ARBA" id="ARBA00022723"/>
    </source>
</evidence>
<dbReference type="GO" id="GO:0005794">
    <property type="term" value="C:Golgi apparatus"/>
    <property type="evidence" value="ECO:0007669"/>
    <property type="project" value="UniProtKB-SubCell"/>
</dbReference>
<dbReference type="GO" id="GO:0043171">
    <property type="term" value="P:peptide catabolic process"/>
    <property type="evidence" value="ECO:0000318"/>
    <property type="project" value="GO_Central"/>
</dbReference>
<evidence type="ECO:0000256" key="16">
    <source>
        <dbReference type="ARBA" id="ARBA00023145"/>
    </source>
</evidence>
<dbReference type="GO" id="GO:0004180">
    <property type="term" value="F:carboxypeptidase activity"/>
    <property type="evidence" value="ECO:0007669"/>
    <property type="project" value="UniProtKB-KW"/>
</dbReference>
<dbReference type="Gene3D" id="3.50.30.30">
    <property type="match status" value="1"/>
</dbReference>
<protein>
    <recommendedName>
        <fullName evidence="5">Carboxypeptidase Q</fullName>
    </recommendedName>
    <alternativeName>
        <fullName evidence="20">Plasma glutamate carboxypeptidase</fullName>
    </alternativeName>
</protein>
<dbReference type="SUPFAM" id="SSF53187">
    <property type="entry name" value="Zn-dependent exopeptidases"/>
    <property type="match status" value="1"/>
</dbReference>
<reference evidence="22 23" key="1">
    <citation type="journal article" date="2006" name="Nature">
        <title>Global trends of whole-genome duplications revealed by the ciliate Paramecium tetraurelia.</title>
        <authorList>
            <consortium name="Genoscope"/>
            <person name="Aury J.-M."/>
            <person name="Jaillon O."/>
            <person name="Duret L."/>
            <person name="Noel B."/>
            <person name="Jubin C."/>
            <person name="Porcel B.M."/>
            <person name="Segurens B."/>
            <person name="Daubin V."/>
            <person name="Anthouard V."/>
            <person name="Aiach N."/>
            <person name="Arnaiz O."/>
            <person name="Billaut A."/>
            <person name="Beisson J."/>
            <person name="Blanc I."/>
            <person name="Bouhouche K."/>
            <person name="Camara F."/>
            <person name="Duharcourt S."/>
            <person name="Guigo R."/>
            <person name="Gogendeau D."/>
            <person name="Katinka M."/>
            <person name="Keller A.-M."/>
            <person name="Kissmehl R."/>
            <person name="Klotz C."/>
            <person name="Koll F."/>
            <person name="Le Moue A."/>
            <person name="Lepere C."/>
            <person name="Malinsky S."/>
            <person name="Nowacki M."/>
            <person name="Nowak J.K."/>
            <person name="Plattner H."/>
            <person name="Poulain J."/>
            <person name="Ruiz F."/>
            <person name="Serrano V."/>
            <person name="Zagulski M."/>
            <person name="Dessen P."/>
            <person name="Betermier M."/>
            <person name="Weissenbach J."/>
            <person name="Scarpelli C."/>
            <person name="Schachter V."/>
            <person name="Sperling L."/>
            <person name="Meyer E."/>
            <person name="Cohen J."/>
            <person name="Wincker P."/>
        </authorList>
    </citation>
    <scope>NUCLEOTIDE SEQUENCE [LARGE SCALE GENOMIC DNA]</scope>
    <source>
        <strain evidence="22 23">Stock d4-2</strain>
    </source>
</reference>
<dbReference type="GO" id="GO:0046872">
    <property type="term" value="F:metal ion binding"/>
    <property type="evidence" value="ECO:0007669"/>
    <property type="project" value="UniProtKB-KW"/>
</dbReference>
<dbReference type="GO" id="GO:0070573">
    <property type="term" value="F:metallodipeptidase activity"/>
    <property type="evidence" value="ECO:0000318"/>
    <property type="project" value="GO_Central"/>
</dbReference>
<dbReference type="PANTHER" id="PTHR12053">
    <property type="entry name" value="PROTEASE FAMILY M28 PLASMA GLUTAMATE CARBOXYPEPTIDASE-RELATED"/>
    <property type="match status" value="1"/>
</dbReference>
<evidence type="ECO:0000259" key="21">
    <source>
        <dbReference type="Pfam" id="PF04389"/>
    </source>
</evidence>
<dbReference type="Gene3D" id="3.40.630.10">
    <property type="entry name" value="Zn peptidases"/>
    <property type="match status" value="1"/>
</dbReference>
<keyword evidence="9" id="KW-0479">Metal-binding</keyword>
<dbReference type="FunFam" id="3.40.630.10:FF:000131">
    <property type="entry name" value="Uncharacterized protein"/>
    <property type="match status" value="1"/>
</dbReference>
<dbReference type="InParanoid" id="A0CD83"/>
<evidence type="ECO:0000313" key="23">
    <source>
        <dbReference type="Proteomes" id="UP000000600"/>
    </source>
</evidence>